<evidence type="ECO:0000259" key="2">
    <source>
        <dbReference type="Pfam" id="PF18083"/>
    </source>
</evidence>
<accession>G2DBY7</accession>
<proteinExistence type="predicted"/>
<keyword evidence="4" id="KW-1185">Reference proteome</keyword>
<name>G2DBY7_9GAMM</name>
<comment type="caution">
    <text evidence="3">The sequence shown here is derived from an EMBL/GenBank/DDBJ whole genome shotgun (WGS) entry which is preliminary data.</text>
</comment>
<evidence type="ECO:0000256" key="1">
    <source>
        <dbReference type="SAM" id="MobiDB-lite"/>
    </source>
</evidence>
<dbReference type="RefSeq" id="WP_005960698.1">
    <property type="nucleotide sequence ID" value="NZ_AFOC01000024.1"/>
</dbReference>
<dbReference type="Proteomes" id="UP000004491">
    <property type="component" value="Unassembled WGS sequence"/>
</dbReference>
<dbReference type="Pfam" id="PF18083">
    <property type="entry name" value="PutA_N"/>
    <property type="match status" value="1"/>
</dbReference>
<reference evidence="3" key="1">
    <citation type="journal article" date="2011" name="ISME J.">
        <title>The endosymbionts of the deep-sea tubeworms Riftia pachyptila and Tevnia jerichonana share an identical physiology as revealed by proteogenomic analyses.</title>
        <authorList>
            <person name="Gardebrecht A."/>
            <person name="Markert S."/>
            <person name="Felbeck H."/>
            <person name="Thuermer A."/>
            <person name="Albrecht D."/>
            <person name="Wollherr A."/>
            <person name="Kabisch J."/>
            <person name="Lehmann R."/>
            <person name="Daniel R."/>
            <person name="Liesegang H."/>
            <person name="Hecker M."/>
            <person name="Sievert S.M."/>
            <person name="Schweder T."/>
        </authorList>
    </citation>
    <scope>NUCLEOTIDE SEQUENCE [LARGE SCALE GENOMIC DNA]</scope>
</reference>
<dbReference type="AlphaFoldDB" id="G2DBY7"/>
<dbReference type="InterPro" id="IPR041514">
    <property type="entry name" value="PutA_N"/>
</dbReference>
<evidence type="ECO:0000313" key="3">
    <source>
        <dbReference type="EMBL" id="EGV51876.1"/>
    </source>
</evidence>
<sequence>MHTTPPNPQSDQEARIRQHGDALLQAAEAFEPHNPVSHWLQSLLSRLHQNPDFRIRALRFVDLLPALQEDAEVVRLFDEYFSDAQEFPPAQVGRLAIRSGRLLGPHQLAAAIRKGDRSAFAAVHGRPGANHHPRNPEWSAAPGASGLPRSAGRTHPQSSRGR</sequence>
<protein>
    <recommendedName>
        <fullName evidence="2">Proline utilization A N-terminal domain-containing protein</fullName>
    </recommendedName>
</protein>
<evidence type="ECO:0000313" key="4">
    <source>
        <dbReference type="Proteomes" id="UP000004491"/>
    </source>
</evidence>
<feature type="region of interest" description="Disordered" evidence="1">
    <location>
        <begin position="123"/>
        <end position="162"/>
    </location>
</feature>
<organism evidence="3 4">
    <name type="scientific">endosymbiont of Riftia pachyptila</name>
    <name type="common">vent Ph05</name>
    <dbReference type="NCBI Taxonomy" id="1048808"/>
    <lineage>
        <taxon>Bacteria</taxon>
        <taxon>Pseudomonadati</taxon>
        <taxon>Pseudomonadota</taxon>
        <taxon>Gammaproteobacteria</taxon>
        <taxon>sulfur-oxidizing symbionts</taxon>
    </lineage>
</organism>
<gene>
    <name evidence="3" type="ORF">Rifp1Sym_aw00240</name>
</gene>
<dbReference type="EMBL" id="AFOC01000024">
    <property type="protein sequence ID" value="EGV51876.1"/>
    <property type="molecule type" value="Genomic_DNA"/>
</dbReference>
<feature type="domain" description="Proline utilization A N-terminal" evidence="2">
    <location>
        <begin position="13"/>
        <end position="115"/>
    </location>
</feature>